<dbReference type="EMBL" id="JAPNTZ010000021">
    <property type="protein sequence ID" value="MCY1144676.1"/>
    <property type="molecule type" value="Genomic_DNA"/>
</dbReference>
<dbReference type="Pfam" id="PF00561">
    <property type="entry name" value="Abhydrolase_1"/>
    <property type="match status" value="1"/>
</dbReference>
<sequence>MTDPEEFDVAVEGGQLRVCQWPGDGPVVLAAHGITANALAFTRLARELGGRVRLVAPDLRGRARSNALPGPYGMASHAADLIAVADHLGAERVTLAGHSMGGFVVASTAALHPERVEAALLIDGGVTLPVPPDVDVDAVLQAVIGPAMQRLGMTFAGQEEYVGFFRAHPALRDGWSADVEAYVIRDFTGDRSSCSLEAVRADATDTLIEKDTVDAVNRLACPARLMWADRGLMNEKQGLYDESRLAGIEIATEQVADVNHYSILFDDRAVARVAGRIVEMAAGHTARR</sequence>
<evidence type="ECO:0000313" key="2">
    <source>
        <dbReference type="EMBL" id="MCY1144676.1"/>
    </source>
</evidence>
<gene>
    <name evidence="2" type="ORF">OWR29_42320</name>
</gene>
<organism evidence="2 3">
    <name type="scientific">Paractinoplanes pyxinae</name>
    <dbReference type="NCBI Taxonomy" id="2997416"/>
    <lineage>
        <taxon>Bacteria</taxon>
        <taxon>Bacillati</taxon>
        <taxon>Actinomycetota</taxon>
        <taxon>Actinomycetes</taxon>
        <taxon>Micromonosporales</taxon>
        <taxon>Micromonosporaceae</taxon>
        <taxon>Paractinoplanes</taxon>
    </lineage>
</organism>
<protein>
    <submittedName>
        <fullName evidence="2">Alpha/beta hydrolase</fullName>
    </submittedName>
</protein>
<dbReference type="Proteomes" id="UP001151002">
    <property type="component" value="Unassembled WGS sequence"/>
</dbReference>
<evidence type="ECO:0000313" key="3">
    <source>
        <dbReference type="Proteomes" id="UP001151002"/>
    </source>
</evidence>
<reference evidence="2" key="1">
    <citation type="submission" date="2022-11" db="EMBL/GenBank/DDBJ databases">
        <authorList>
            <person name="Somphong A."/>
            <person name="Phongsopitanun W."/>
        </authorList>
    </citation>
    <scope>NUCLEOTIDE SEQUENCE</scope>
    <source>
        <strain evidence="2">Pm04-4</strain>
    </source>
</reference>
<dbReference type="InterPro" id="IPR029058">
    <property type="entry name" value="AB_hydrolase_fold"/>
</dbReference>
<feature type="domain" description="AB hydrolase-1" evidence="1">
    <location>
        <begin position="26"/>
        <end position="133"/>
    </location>
</feature>
<dbReference type="RefSeq" id="WP_267569256.1">
    <property type="nucleotide sequence ID" value="NZ_JAPNTZ010000021.1"/>
</dbReference>
<keyword evidence="3" id="KW-1185">Reference proteome</keyword>
<dbReference type="GO" id="GO:0016787">
    <property type="term" value="F:hydrolase activity"/>
    <property type="evidence" value="ECO:0007669"/>
    <property type="project" value="UniProtKB-KW"/>
</dbReference>
<comment type="caution">
    <text evidence="2">The sequence shown here is derived from an EMBL/GenBank/DDBJ whole genome shotgun (WGS) entry which is preliminary data.</text>
</comment>
<dbReference type="SUPFAM" id="SSF53474">
    <property type="entry name" value="alpha/beta-Hydrolases"/>
    <property type="match status" value="1"/>
</dbReference>
<keyword evidence="2" id="KW-0378">Hydrolase</keyword>
<accession>A0ABT4BDZ6</accession>
<dbReference type="Gene3D" id="3.40.50.1820">
    <property type="entry name" value="alpha/beta hydrolase"/>
    <property type="match status" value="1"/>
</dbReference>
<dbReference type="InterPro" id="IPR050266">
    <property type="entry name" value="AB_hydrolase_sf"/>
</dbReference>
<evidence type="ECO:0000259" key="1">
    <source>
        <dbReference type="Pfam" id="PF00561"/>
    </source>
</evidence>
<dbReference type="PRINTS" id="PR00111">
    <property type="entry name" value="ABHYDROLASE"/>
</dbReference>
<dbReference type="PANTHER" id="PTHR43798:SF33">
    <property type="entry name" value="HYDROLASE, PUTATIVE (AFU_ORTHOLOGUE AFUA_2G14860)-RELATED"/>
    <property type="match status" value="1"/>
</dbReference>
<proteinExistence type="predicted"/>
<dbReference type="PANTHER" id="PTHR43798">
    <property type="entry name" value="MONOACYLGLYCEROL LIPASE"/>
    <property type="match status" value="1"/>
</dbReference>
<name>A0ABT4BDZ6_9ACTN</name>
<dbReference type="InterPro" id="IPR000073">
    <property type="entry name" value="AB_hydrolase_1"/>
</dbReference>